<dbReference type="RefSeq" id="WP_075433443.1">
    <property type="nucleotide sequence ID" value="NZ_CP013259.1"/>
</dbReference>
<keyword evidence="8 13" id="KW-0418">Kinase</keyword>
<feature type="domain" description="APS kinase" evidence="15">
    <location>
        <begin position="30"/>
        <end position="179"/>
    </location>
</feature>
<comment type="pathway">
    <text evidence="3 13 14">Sulfur metabolism; hydrogen sulfide biosynthesis; sulfite from sulfate: step 2/3.</text>
</comment>
<dbReference type="InterPro" id="IPR002891">
    <property type="entry name" value="APS"/>
</dbReference>
<keyword evidence="7 13" id="KW-0547">Nucleotide-binding</keyword>
<dbReference type="PANTHER" id="PTHR11055:SF1">
    <property type="entry name" value="PAPS SYNTHETASE, ISOFORM D"/>
    <property type="match status" value="1"/>
</dbReference>
<comment type="function">
    <text evidence="2 13 14">Catalyzes the synthesis of activated sulfate.</text>
</comment>
<keyword evidence="6 13" id="KW-0808">Transferase</keyword>
<keyword evidence="13" id="KW-0597">Phosphoprotein</keyword>
<dbReference type="GO" id="GO:0000103">
    <property type="term" value="P:sulfate assimilation"/>
    <property type="evidence" value="ECO:0007669"/>
    <property type="project" value="UniProtKB-UniRule"/>
</dbReference>
<dbReference type="Pfam" id="PF01583">
    <property type="entry name" value="APS_kinase"/>
    <property type="match status" value="1"/>
</dbReference>
<evidence type="ECO:0000256" key="6">
    <source>
        <dbReference type="ARBA" id="ARBA00022679"/>
    </source>
</evidence>
<dbReference type="STRING" id="118101.ATN01_02100"/>
<evidence type="ECO:0000256" key="12">
    <source>
        <dbReference type="ARBA" id="ARBA00031464"/>
    </source>
</evidence>
<comment type="similarity">
    <text evidence="4 13 14">Belongs to the APS kinase family.</text>
</comment>
<evidence type="ECO:0000256" key="3">
    <source>
        <dbReference type="ARBA" id="ARBA00004806"/>
    </source>
</evidence>
<dbReference type="GO" id="GO:0005524">
    <property type="term" value="F:ATP binding"/>
    <property type="evidence" value="ECO:0007669"/>
    <property type="project" value="UniProtKB-UniRule"/>
</dbReference>
<dbReference type="PANTHER" id="PTHR11055">
    <property type="entry name" value="BIFUNCTIONAL 3'-PHOSPHOADENOSINE 5'-PHOSPHOSULFATE SYNTHASE"/>
    <property type="match status" value="1"/>
</dbReference>
<dbReference type="OrthoDB" id="9804504at2"/>
<dbReference type="UniPathway" id="UPA00140">
    <property type="reaction ID" value="UER00205"/>
</dbReference>
<accession>A0A1B2H8R1</accession>
<sequence length="207" mass="24053">MNDDNFKNNITWHKHSITRVQREKKYSHKSIAVWFTGLSGSGKSTIANFFETILFKNNIKTYLLDGDNIRSGLCSNLNFSRSDREENIRRIGEVVKLMLDSGMIVLVSVISPFRYQREMISRMLGKSNFLEVFVNTPINICENRDPKNLYKKARTGKILDFTGIHAKYEIPEKPDLILDGTQSLEKNAKKLIKILYFRDIISFFNFD</sequence>
<dbReference type="CDD" id="cd02027">
    <property type="entry name" value="APSK"/>
    <property type="match status" value="1"/>
</dbReference>
<gene>
    <name evidence="13" type="primary">cysC</name>
    <name evidence="16" type="ORF">ATN01_02100</name>
</gene>
<dbReference type="GO" id="GO:0070814">
    <property type="term" value="P:hydrogen sulfide biosynthetic process"/>
    <property type="evidence" value="ECO:0007669"/>
    <property type="project" value="UniProtKB-UniRule"/>
</dbReference>
<evidence type="ECO:0000313" key="16">
    <source>
        <dbReference type="EMBL" id="ANZ22621.1"/>
    </source>
</evidence>
<dbReference type="Gene3D" id="3.40.50.300">
    <property type="entry name" value="P-loop containing nucleotide triphosphate hydrolases"/>
    <property type="match status" value="1"/>
</dbReference>
<organism evidence="16 17">
    <name type="scientific">Buchnera aphidicola subsp. Diuraphis noxia</name>
    <dbReference type="NCBI Taxonomy" id="118101"/>
    <lineage>
        <taxon>Bacteria</taxon>
        <taxon>Pseudomonadati</taxon>
        <taxon>Pseudomonadota</taxon>
        <taxon>Gammaproteobacteria</taxon>
        <taxon>Enterobacterales</taxon>
        <taxon>Erwiniaceae</taxon>
        <taxon>Buchnera</taxon>
    </lineage>
</organism>
<evidence type="ECO:0000313" key="17">
    <source>
        <dbReference type="Proteomes" id="UP000093070"/>
    </source>
</evidence>
<evidence type="ECO:0000256" key="1">
    <source>
        <dbReference type="ARBA" id="ARBA00001823"/>
    </source>
</evidence>
<evidence type="ECO:0000256" key="8">
    <source>
        <dbReference type="ARBA" id="ARBA00022777"/>
    </source>
</evidence>
<evidence type="ECO:0000256" key="13">
    <source>
        <dbReference type="HAMAP-Rule" id="MF_00065"/>
    </source>
</evidence>
<name>A0A1B2H8R1_BUCDN</name>
<evidence type="ECO:0000259" key="15">
    <source>
        <dbReference type="Pfam" id="PF01583"/>
    </source>
</evidence>
<comment type="catalytic activity">
    <reaction evidence="1 13 14">
        <text>adenosine 5'-phosphosulfate + ATP = 3'-phosphoadenylyl sulfate + ADP + H(+)</text>
        <dbReference type="Rhea" id="RHEA:24152"/>
        <dbReference type="ChEBI" id="CHEBI:15378"/>
        <dbReference type="ChEBI" id="CHEBI:30616"/>
        <dbReference type="ChEBI" id="CHEBI:58243"/>
        <dbReference type="ChEBI" id="CHEBI:58339"/>
        <dbReference type="ChEBI" id="CHEBI:456216"/>
        <dbReference type="EC" id="2.7.1.25"/>
    </reaction>
</comment>
<dbReference type="EMBL" id="CP013259">
    <property type="protein sequence ID" value="ANZ22621.1"/>
    <property type="molecule type" value="Genomic_DNA"/>
</dbReference>
<proteinExistence type="inferred from homology"/>
<dbReference type="PATRIC" id="fig|118101.4.peg.415"/>
<dbReference type="NCBIfam" id="TIGR00455">
    <property type="entry name" value="apsK"/>
    <property type="match status" value="1"/>
</dbReference>
<protein>
    <recommendedName>
        <fullName evidence="5 13">Adenylyl-sulfate kinase</fullName>
        <ecNumber evidence="5 13">2.7.1.25</ecNumber>
    </recommendedName>
    <alternativeName>
        <fullName evidence="11 13">APS kinase</fullName>
    </alternativeName>
    <alternativeName>
        <fullName evidence="12 13">ATP adenosine-5'-phosphosulfate 3'-phosphotransferase</fullName>
    </alternativeName>
    <alternativeName>
        <fullName evidence="10 13">Adenosine-5'-phosphosulfate kinase</fullName>
    </alternativeName>
</protein>
<dbReference type="SUPFAM" id="SSF52540">
    <property type="entry name" value="P-loop containing nucleoside triphosphate hydrolases"/>
    <property type="match status" value="1"/>
</dbReference>
<dbReference type="HAMAP" id="MF_00065">
    <property type="entry name" value="Adenylyl_sulf_kinase"/>
    <property type="match status" value="1"/>
</dbReference>
<evidence type="ECO:0000256" key="9">
    <source>
        <dbReference type="ARBA" id="ARBA00022840"/>
    </source>
</evidence>
<feature type="active site" description="Phosphoserine intermediate" evidence="13">
    <location>
        <position position="111"/>
    </location>
</feature>
<dbReference type="InterPro" id="IPR027417">
    <property type="entry name" value="P-loop_NTPase"/>
</dbReference>
<evidence type="ECO:0000256" key="2">
    <source>
        <dbReference type="ARBA" id="ARBA00002632"/>
    </source>
</evidence>
<dbReference type="AlphaFoldDB" id="A0A1B2H8R1"/>
<evidence type="ECO:0000256" key="14">
    <source>
        <dbReference type="RuleBase" id="RU004347"/>
    </source>
</evidence>
<dbReference type="GO" id="GO:0004020">
    <property type="term" value="F:adenylylsulfate kinase activity"/>
    <property type="evidence" value="ECO:0007669"/>
    <property type="project" value="UniProtKB-UniRule"/>
</dbReference>
<evidence type="ECO:0000256" key="7">
    <source>
        <dbReference type="ARBA" id="ARBA00022741"/>
    </source>
</evidence>
<evidence type="ECO:0000256" key="5">
    <source>
        <dbReference type="ARBA" id="ARBA00012121"/>
    </source>
</evidence>
<keyword evidence="9 13" id="KW-0067">ATP-binding</keyword>
<reference evidence="16 17" key="1">
    <citation type="submission" date="2015-11" db="EMBL/GenBank/DDBJ databases">
        <title>The complete genome of Buchnera aphidicola from Diuraphis noxia biotype SAM.</title>
        <authorList>
            <person name="Burger N.F.V."/>
            <person name="Oberholster A.-M."/>
        </authorList>
    </citation>
    <scope>NUCLEOTIDE SEQUENCE [LARGE SCALE GENOMIC DNA]</scope>
    <source>
        <strain evidence="16">SAM</strain>
    </source>
</reference>
<feature type="binding site" evidence="13">
    <location>
        <begin position="37"/>
        <end position="44"/>
    </location>
    <ligand>
        <name>ATP</name>
        <dbReference type="ChEBI" id="CHEBI:30616"/>
    </ligand>
</feature>
<dbReference type="InterPro" id="IPR059117">
    <property type="entry name" value="APS_kinase_dom"/>
</dbReference>
<evidence type="ECO:0000256" key="4">
    <source>
        <dbReference type="ARBA" id="ARBA00007008"/>
    </source>
</evidence>
<evidence type="ECO:0000256" key="10">
    <source>
        <dbReference type="ARBA" id="ARBA00029724"/>
    </source>
</evidence>
<dbReference type="EC" id="2.7.1.25" evidence="5 13"/>
<dbReference type="Proteomes" id="UP000093070">
    <property type="component" value="Chromosome"/>
</dbReference>
<evidence type="ECO:0000256" key="11">
    <source>
        <dbReference type="ARBA" id="ARBA00031393"/>
    </source>
</evidence>
<dbReference type="NCBIfam" id="NF003013">
    <property type="entry name" value="PRK03846.1"/>
    <property type="match status" value="1"/>
</dbReference>